<protein>
    <recommendedName>
        <fullName evidence="4">DUF4440 domain-containing protein</fullName>
    </recommendedName>
</protein>
<feature type="signal peptide" evidence="1">
    <location>
        <begin position="1"/>
        <end position="41"/>
    </location>
</feature>
<dbReference type="EMBL" id="MUXT01000004">
    <property type="protein sequence ID" value="OOR84573.1"/>
    <property type="molecule type" value="Genomic_DNA"/>
</dbReference>
<comment type="caution">
    <text evidence="2">The sequence shown here is derived from an EMBL/GenBank/DDBJ whole genome shotgun (WGS) entry which is preliminary data.</text>
</comment>
<reference evidence="2 3" key="1">
    <citation type="submission" date="2017-02" db="EMBL/GenBank/DDBJ databases">
        <title>Draft genome sequence of Moraxella canis CCUG 8415A type strain.</title>
        <authorList>
            <person name="Engstrom-Jakobsson H."/>
            <person name="Salva-Serra F."/>
            <person name="Thorell K."/>
            <person name="Gonzales-Siles L."/>
            <person name="Karlsson R."/>
            <person name="Boulund F."/>
            <person name="Engstrand L."/>
            <person name="Moore E."/>
        </authorList>
    </citation>
    <scope>NUCLEOTIDE SEQUENCE [LARGE SCALE GENOMIC DNA]</scope>
    <source>
        <strain evidence="2 3">CCUG 8415A</strain>
    </source>
</reference>
<name>A0A1S9ZMJ1_9GAMM</name>
<accession>A0A1S9ZMJ1</accession>
<feature type="chain" id="PRO_5012413661" description="DUF4440 domain-containing protein" evidence="1">
    <location>
        <begin position="42"/>
        <end position="168"/>
    </location>
</feature>
<evidence type="ECO:0000313" key="2">
    <source>
        <dbReference type="EMBL" id="OOR84573.1"/>
    </source>
</evidence>
<organism evidence="2 3">
    <name type="scientific">Moraxella canis</name>
    <dbReference type="NCBI Taxonomy" id="90239"/>
    <lineage>
        <taxon>Bacteria</taxon>
        <taxon>Pseudomonadati</taxon>
        <taxon>Pseudomonadota</taxon>
        <taxon>Gammaproteobacteria</taxon>
        <taxon>Moraxellales</taxon>
        <taxon>Moraxellaceae</taxon>
        <taxon>Moraxella</taxon>
    </lineage>
</organism>
<evidence type="ECO:0000256" key="1">
    <source>
        <dbReference type="SAM" id="SignalP"/>
    </source>
</evidence>
<dbReference type="Proteomes" id="UP000190322">
    <property type="component" value="Unassembled WGS sequence"/>
</dbReference>
<sequence>MITPKSFAVVSAFGWILNKVMIMKKLAIGLLLSMVSMSALADTPVFKTLADEKATFELCESAAKTLNNQDLQVAPFLNLVKPYLGVGDDDMEGTLLANQFVLDHFKTVGIGNPVETIHIDTEKSMKDTFLTHEFLLKRELYAFGMHCKFYQPRPNSYWKMANFSIHTL</sequence>
<evidence type="ECO:0008006" key="4">
    <source>
        <dbReference type="Google" id="ProtNLM"/>
    </source>
</evidence>
<dbReference type="AlphaFoldDB" id="A0A1S9ZMJ1"/>
<evidence type="ECO:0000313" key="3">
    <source>
        <dbReference type="Proteomes" id="UP000190322"/>
    </source>
</evidence>
<gene>
    <name evidence="2" type="ORF">B0180_03195</name>
</gene>
<proteinExistence type="predicted"/>
<keyword evidence="1" id="KW-0732">Signal</keyword>